<sequence>MHLAGIWSWMPLSIGPQEALDHATQLPQRLRGPEVLLICTWAPGWMLLFLWGRSCCAAHIIGNLIDVKLLRTCSETVCVPCVRPPAAHLRGSHQMQLKLNFISPTHFMHVEALWKPDII</sequence>
<gene>
    <name evidence="1" type="ORF">DMAD_05757</name>
</gene>
<evidence type="ECO:0000313" key="2">
    <source>
        <dbReference type="Proteomes" id="UP001500889"/>
    </source>
</evidence>
<dbReference type="AlphaFoldDB" id="A0AAU9FP44"/>
<proteinExistence type="predicted"/>
<reference evidence="1 2" key="1">
    <citation type="submission" date="2024-02" db="EMBL/GenBank/DDBJ databases">
        <title>A chromosome-level genome assembly of Drosophila madeirensis, a fruit fly species endemic to Madeira island.</title>
        <authorList>
            <person name="Tomihara K."/>
            <person name="Llopart A."/>
            <person name="Yamamoto D."/>
        </authorList>
    </citation>
    <scope>NUCLEOTIDE SEQUENCE [LARGE SCALE GENOMIC DNA]</scope>
    <source>
        <strain evidence="1 2">RF1</strain>
    </source>
</reference>
<accession>A0AAU9FP44</accession>
<evidence type="ECO:0000313" key="1">
    <source>
        <dbReference type="EMBL" id="BFF97319.1"/>
    </source>
</evidence>
<protein>
    <submittedName>
        <fullName evidence="1">Uncharacterized protein</fullName>
    </submittedName>
</protein>
<keyword evidence="2" id="KW-1185">Reference proteome</keyword>
<dbReference type="Proteomes" id="UP001500889">
    <property type="component" value="Chromosome J"/>
</dbReference>
<name>A0AAU9FP44_DROMD</name>
<dbReference type="EMBL" id="AP029265">
    <property type="protein sequence ID" value="BFF97319.1"/>
    <property type="molecule type" value="Genomic_DNA"/>
</dbReference>
<organism evidence="1 2">
    <name type="scientific">Drosophila madeirensis</name>
    <name type="common">Fruit fly</name>
    <dbReference type="NCBI Taxonomy" id="30013"/>
    <lineage>
        <taxon>Eukaryota</taxon>
        <taxon>Metazoa</taxon>
        <taxon>Ecdysozoa</taxon>
        <taxon>Arthropoda</taxon>
        <taxon>Hexapoda</taxon>
        <taxon>Insecta</taxon>
        <taxon>Pterygota</taxon>
        <taxon>Neoptera</taxon>
        <taxon>Endopterygota</taxon>
        <taxon>Diptera</taxon>
        <taxon>Brachycera</taxon>
        <taxon>Muscomorpha</taxon>
        <taxon>Ephydroidea</taxon>
        <taxon>Drosophilidae</taxon>
        <taxon>Drosophila</taxon>
        <taxon>Sophophora</taxon>
    </lineage>
</organism>